<organism evidence="2">
    <name type="scientific">marine metagenome</name>
    <dbReference type="NCBI Taxonomy" id="408172"/>
    <lineage>
        <taxon>unclassified sequences</taxon>
        <taxon>metagenomes</taxon>
        <taxon>ecological metagenomes</taxon>
    </lineage>
</organism>
<dbReference type="EMBL" id="UINC01010993">
    <property type="protein sequence ID" value="SVA48693.1"/>
    <property type="molecule type" value="Genomic_DNA"/>
</dbReference>
<proteinExistence type="predicted"/>
<dbReference type="AlphaFoldDB" id="A0A381W9V4"/>
<dbReference type="Pfam" id="PF13485">
    <property type="entry name" value="Peptidase_MA_2"/>
    <property type="match status" value="1"/>
</dbReference>
<gene>
    <name evidence="2" type="ORF">METZ01_LOCUS101547</name>
</gene>
<name>A0A381W9V4_9ZZZZ</name>
<reference evidence="2" key="1">
    <citation type="submission" date="2018-05" db="EMBL/GenBank/DDBJ databases">
        <authorList>
            <person name="Lanie J.A."/>
            <person name="Ng W.-L."/>
            <person name="Kazmierczak K.M."/>
            <person name="Andrzejewski T.M."/>
            <person name="Davidsen T.M."/>
            <person name="Wayne K.J."/>
            <person name="Tettelin H."/>
            <person name="Glass J.I."/>
            <person name="Rusch D."/>
            <person name="Podicherti R."/>
            <person name="Tsui H.-C.T."/>
            <person name="Winkler M.E."/>
        </authorList>
    </citation>
    <scope>NUCLEOTIDE SEQUENCE</scope>
</reference>
<accession>A0A381W9V4</accession>
<evidence type="ECO:0000259" key="1">
    <source>
        <dbReference type="Pfam" id="PF13485"/>
    </source>
</evidence>
<sequence>MDLFRNLIIILFSINQLYSQSKNDIWKVESQITKRIGNVNFNFPENFSDLDRRESLIKETFVSIEEISENIGIELKDTIYVRFVSTREEMKPLTNSKSSGMTYPHIKTCYLVLNDKVDTPLKHELTHLIVMLGWGYPHQTSNWMNEGLSTSQVNNCNGYSVSELYRYFLEKNKLVDINSLTSNFYGNSEMISYHQSGQIVRYLLENYSLEQFEELWKTGLDNFQLIYGENFLSIIDKMENELRNKYPIIPNLDFDLFLKGCMNPDVEM</sequence>
<dbReference type="InterPro" id="IPR039568">
    <property type="entry name" value="Peptidase_MA-like_dom"/>
</dbReference>
<protein>
    <recommendedName>
        <fullName evidence="1">Peptidase MA-like domain-containing protein</fullName>
    </recommendedName>
</protein>
<evidence type="ECO:0000313" key="2">
    <source>
        <dbReference type="EMBL" id="SVA48693.1"/>
    </source>
</evidence>
<feature type="domain" description="Peptidase MA-like" evidence="1">
    <location>
        <begin position="120"/>
        <end position="218"/>
    </location>
</feature>